<keyword evidence="3" id="KW-1185">Reference proteome</keyword>
<name>A0AAD7GMW8_9AGAR</name>
<sequence length="156" mass="16883">MSDLHLVSRTWYKLTKNVVHRDLRNLRVTLPNGALSLDATDNHAEIAGGAPQIHLPVGTTLLFSTLRAYRAAGGADGENDNGHGDGHRDGEEEEEKVSGTRAKTAPQLHARGDRLAREPQEQEDPALLSLAHGRAQNTALIAPDGSYKQVMGQSYT</sequence>
<feature type="compositionally biased region" description="Basic and acidic residues" evidence="1">
    <location>
        <begin position="110"/>
        <end position="120"/>
    </location>
</feature>
<proteinExistence type="predicted"/>
<accession>A0AAD7GMW8</accession>
<dbReference type="Proteomes" id="UP001215598">
    <property type="component" value="Unassembled WGS sequence"/>
</dbReference>
<feature type="region of interest" description="Disordered" evidence="1">
    <location>
        <begin position="72"/>
        <end position="124"/>
    </location>
</feature>
<evidence type="ECO:0000313" key="3">
    <source>
        <dbReference type="Proteomes" id="UP001215598"/>
    </source>
</evidence>
<feature type="compositionally biased region" description="Basic and acidic residues" evidence="1">
    <location>
        <begin position="80"/>
        <end position="90"/>
    </location>
</feature>
<protein>
    <submittedName>
        <fullName evidence="2">Uncharacterized protein</fullName>
    </submittedName>
</protein>
<dbReference type="AlphaFoldDB" id="A0AAD7GMW8"/>
<evidence type="ECO:0000256" key="1">
    <source>
        <dbReference type="SAM" id="MobiDB-lite"/>
    </source>
</evidence>
<reference evidence="2" key="1">
    <citation type="submission" date="2023-03" db="EMBL/GenBank/DDBJ databases">
        <title>Massive genome expansion in bonnet fungi (Mycena s.s.) driven by repeated elements and novel gene families across ecological guilds.</title>
        <authorList>
            <consortium name="Lawrence Berkeley National Laboratory"/>
            <person name="Harder C.B."/>
            <person name="Miyauchi S."/>
            <person name="Viragh M."/>
            <person name="Kuo A."/>
            <person name="Thoen E."/>
            <person name="Andreopoulos B."/>
            <person name="Lu D."/>
            <person name="Skrede I."/>
            <person name="Drula E."/>
            <person name="Henrissat B."/>
            <person name="Morin E."/>
            <person name="Kohler A."/>
            <person name="Barry K."/>
            <person name="LaButti K."/>
            <person name="Morin E."/>
            <person name="Salamov A."/>
            <person name="Lipzen A."/>
            <person name="Mereny Z."/>
            <person name="Hegedus B."/>
            <person name="Baldrian P."/>
            <person name="Stursova M."/>
            <person name="Weitz H."/>
            <person name="Taylor A."/>
            <person name="Grigoriev I.V."/>
            <person name="Nagy L.G."/>
            <person name="Martin F."/>
            <person name="Kauserud H."/>
        </authorList>
    </citation>
    <scope>NUCLEOTIDE SEQUENCE</scope>
    <source>
        <strain evidence="2">CBHHK182m</strain>
    </source>
</reference>
<comment type="caution">
    <text evidence="2">The sequence shown here is derived from an EMBL/GenBank/DDBJ whole genome shotgun (WGS) entry which is preliminary data.</text>
</comment>
<gene>
    <name evidence="2" type="ORF">B0H16DRAFT_1749692</name>
</gene>
<dbReference type="EMBL" id="JARKIB010000589">
    <property type="protein sequence ID" value="KAJ7698471.1"/>
    <property type="molecule type" value="Genomic_DNA"/>
</dbReference>
<organism evidence="2 3">
    <name type="scientific">Mycena metata</name>
    <dbReference type="NCBI Taxonomy" id="1033252"/>
    <lineage>
        <taxon>Eukaryota</taxon>
        <taxon>Fungi</taxon>
        <taxon>Dikarya</taxon>
        <taxon>Basidiomycota</taxon>
        <taxon>Agaricomycotina</taxon>
        <taxon>Agaricomycetes</taxon>
        <taxon>Agaricomycetidae</taxon>
        <taxon>Agaricales</taxon>
        <taxon>Marasmiineae</taxon>
        <taxon>Mycenaceae</taxon>
        <taxon>Mycena</taxon>
    </lineage>
</organism>
<evidence type="ECO:0000313" key="2">
    <source>
        <dbReference type="EMBL" id="KAJ7698471.1"/>
    </source>
</evidence>